<name>A0A1B0DR13_PHLPP</name>
<reference evidence="3" key="1">
    <citation type="submission" date="2022-08" db="UniProtKB">
        <authorList>
            <consortium name="EnsemblMetazoa"/>
        </authorList>
    </citation>
    <scope>IDENTIFICATION</scope>
    <source>
        <strain evidence="3">Israel</strain>
    </source>
</reference>
<dbReference type="AlphaFoldDB" id="A0A1B0DR13"/>
<sequence length="234" mass="26930">MFRIESYITPIILSHIEKYVKNIRPQDAQLSLWNGEWAFQNLDLRLDVLEEELNLPFTFLSGHIHELIIRVPWTKIASEPVTITINTIEFVVKLKEDGAAATPREKSRKKPAPEEVQAPPGYMASLVNKIAHNISVQCHNIIFKYLEEDIVMSMNIQVLSVDSADSEWNPTFIDISPTKVLLRKIVRISDLTICLDKRNETGIIDVCQEPILYRCSMEMRFLRRYNISTAHGLP</sequence>
<accession>A0A1B0DR13</accession>
<dbReference type="VEuPathDB" id="VectorBase:PPAI010996"/>
<evidence type="ECO:0000259" key="2">
    <source>
        <dbReference type="Pfam" id="PF12624"/>
    </source>
</evidence>
<proteinExistence type="predicted"/>
<dbReference type="Proteomes" id="UP000092462">
    <property type="component" value="Unassembled WGS sequence"/>
</dbReference>
<dbReference type="VEuPathDB" id="VectorBase:PPAPM1_004493"/>
<dbReference type="PANTHER" id="PTHR12517:SF0">
    <property type="entry name" value="INTERMEMBRANE LIPID TRANSFER PROTEIN VPS13B"/>
    <property type="match status" value="1"/>
</dbReference>
<evidence type="ECO:0000313" key="3">
    <source>
        <dbReference type="EnsemblMetazoa" id="PPAI010996-PA"/>
    </source>
</evidence>
<organism evidence="3 4">
    <name type="scientific">Phlebotomus papatasi</name>
    <name type="common">Sandfly</name>
    <dbReference type="NCBI Taxonomy" id="29031"/>
    <lineage>
        <taxon>Eukaryota</taxon>
        <taxon>Metazoa</taxon>
        <taxon>Ecdysozoa</taxon>
        <taxon>Arthropoda</taxon>
        <taxon>Hexapoda</taxon>
        <taxon>Insecta</taxon>
        <taxon>Pterygota</taxon>
        <taxon>Neoptera</taxon>
        <taxon>Endopterygota</taxon>
        <taxon>Diptera</taxon>
        <taxon>Nematocera</taxon>
        <taxon>Psychodoidea</taxon>
        <taxon>Psychodidae</taxon>
        <taxon>Phlebotomus</taxon>
        <taxon>Phlebotomus</taxon>
    </lineage>
</organism>
<keyword evidence="1" id="KW-0813">Transport</keyword>
<protein>
    <recommendedName>
        <fullName evidence="2">Chorein N-terminal domain-containing protein</fullName>
    </recommendedName>
</protein>
<dbReference type="InterPro" id="IPR039782">
    <property type="entry name" value="VPS13B"/>
</dbReference>
<dbReference type="Pfam" id="PF12624">
    <property type="entry name" value="VPS13_N"/>
    <property type="match status" value="1"/>
</dbReference>
<dbReference type="PANTHER" id="PTHR12517">
    <property type="entry name" value="VACUOLAR PROTEIN SORTING-ASSOCIATED PROTEIN 13B"/>
    <property type="match status" value="1"/>
</dbReference>
<dbReference type="EMBL" id="AJVK01019528">
    <property type="status" value="NOT_ANNOTATED_CDS"/>
    <property type="molecule type" value="Genomic_DNA"/>
</dbReference>
<evidence type="ECO:0000256" key="1">
    <source>
        <dbReference type="ARBA" id="ARBA00022448"/>
    </source>
</evidence>
<dbReference type="InterPro" id="IPR026854">
    <property type="entry name" value="VPS13_N"/>
</dbReference>
<evidence type="ECO:0000313" key="4">
    <source>
        <dbReference type="Proteomes" id="UP000092462"/>
    </source>
</evidence>
<dbReference type="EnsemblMetazoa" id="PPAI010996-RA">
    <property type="protein sequence ID" value="PPAI010996-PA"/>
    <property type="gene ID" value="PPAI010996"/>
</dbReference>
<keyword evidence="4" id="KW-1185">Reference proteome</keyword>
<feature type="domain" description="Chorein N-terminal" evidence="2">
    <location>
        <begin position="5"/>
        <end position="96"/>
    </location>
</feature>